<dbReference type="InterPro" id="IPR000483">
    <property type="entry name" value="Cys-rich_flank_reg_C"/>
</dbReference>
<dbReference type="InterPro" id="IPR026906">
    <property type="entry name" value="LRR_5"/>
</dbReference>
<dbReference type="SMART" id="SM00365">
    <property type="entry name" value="LRR_SD22"/>
    <property type="match status" value="7"/>
</dbReference>
<evidence type="ECO:0000256" key="14">
    <source>
        <dbReference type="SAM" id="Phobius"/>
    </source>
</evidence>
<keyword evidence="8" id="KW-0391">Immunity</keyword>
<keyword evidence="13" id="KW-0395">Inflammatory response</keyword>
<dbReference type="GO" id="GO:0006954">
    <property type="term" value="P:inflammatory response"/>
    <property type="evidence" value="ECO:0007669"/>
    <property type="project" value="UniProtKB-KW"/>
</dbReference>
<gene>
    <name evidence="16" type="ORF">M9458_014490</name>
</gene>
<dbReference type="PRINTS" id="PR01537">
    <property type="entry name" value="INTRLKN1R1F"/>
</dbReference>
<dbReference type="PANTHER" id="PTHR24365:SF522">
    <property type="entry name" value="LOW QUALITY PROTEIN: TOLL-LIKE RECEPTOR 13-RELATED"/>
    <property type="match status" value="1"/>
</dbReference>
<dbReference type="SMART" id="SM00082">
    <property type="entry name" value="LRRCT"/>
    <property type="match status" value="1"/>
</dbReference>
<dbReference type="Pfam" id="PF13855">
    <property type="entry name" value="LRR_8"/>
    <property type="match status" value="4"/>
</dbReference>
<feature type="domain" description="TIR" evidence="15">
    <location>
        <begin position="745"/>
        <end position="886"/>
    </location>
</feature>
<dbReference type="SMART" id="SM00255">
    <property type="entry name" value="TIR"/>
    <property type="match status" value="1"/>
</dbReference>
<evidence type="ECO:0000256" key="11">
    <source>
        <dbReference type="ARBA" id="ARBA00023170"/>
    </source>
</evidence>
<keyword evidence="10 14" id="KW-0472">Membrane</keyword>
<evidence type="ECO:0000256" key="12">
    <source>
        <dbReference type="ARBA" id="ARBA00023180"/>
    </source>
</evidence>
<dbReference type="Gene3D" id="3.80.10.10">
    <property type="entry name" value="Ribonuclease Inhibitor"/>
    <property type="match status" value="4"/>
</dbReference>
<dbReference type="Pfam" id="PF13306">
    <property type="entry name" value="LRR_5"/>
    <property type="match status" value="1"/>
</dbReference>
<dbReference type="InterPro" id="IPR035897">
    <property type="entry name" value="Toll_tir_struct_dom_sf"/>
</dbReference>
<protein>
    <recommendedName>
        <fullName evidence="15">TIR domain-containing protein</fullName>
    </recommendedName>
</protein>
<dbReference type="PANTHER" id="PTHR24365">
    <property type="entry name" value="TOLL-LIKE RECEPTOR"/>
    <property type="match status" value="1"/>
</dbReference>
<dbReference type="Pfam" id="PF01582">
    <property type="entry name" value="TIR"/>
    <property type="match status" value="1"/>
</dbReference>
<comment type="caution">
    <text evidence="16">The sequence shown here is derived from an EMBL/GenBank/DDBJ whole genome shotgun (WGS) entry which is preliminary data.</text>
</comment>
<dbReference type="EMBL" id="JAMKFB020000006">
    <property type="protein sequence ID" value="KAL0191792.1"/>
    <property type="molecule type" value="Genomic_DNA"/>
</dbReference>
<evidence type="ECO:0000256" key="1">
    <source>
        <dbReference type="ARBA" id="ARBA00004479"/>
    </source>
</evidence>
<comment type="similarity">
    <text evidence="2">Belongs to the Toll-like receptor family.</text>
</comment>
<dbReference type="PROSITE" id="PS50104">
    <property type="entry name" value="TIR"/>
    <property type="match status" value="1"/>
</dbReference>
<evidence type="ECO:0000256" key="8">
    <source>
        <dbReference type="ARBA" id="ARBA00022859"/>
    </source>
</evidence>
<evidence type="ECO:0000256" key="4">
    <source>
        <dbReference type="ARBA" id="ARBA00022614"/>
    </source>
</evidence>
<feature type="non-terminal residue" evidence="16">
    <location>
        <position position="1"/>
    </location>
</feature>
<comment type="subcellular location">
    <subcellularLocation>
        <location evidence="1">Membrane</location>
        <topology evidence="1">Single-pass type I membrane protein</topology>
    </subcellularLocation>
</comment>
<dbReference type="GO" id="GO:0016020">
    <property type="term" value="C:membrane"/>
    <property type="evidence" value="ECO:0007669"/>
    <property type="project" value="UniProtKB-SubCell"/>
</dbReference>
<evidence type="ECO:0000256" key="10">
    <source>
        <dbReference type="ARBA" id="ARBA00023136"/>
    </source>
</evidence>
<dbReference type="Proteomes" id="UP001529510">
    <property type="component" value="Unassembled WGS sequence"/>
</dbReference>
<reference evidence="16 17" key="1">
    <citation type="submission" date="2024-05" db="EMBL/GenBank/DDBJ databases">
        <title>Genome sequencing and assembly of Indian major carp, Cirrhinus mrigala (Hamilton, 1822).</title>
        <authorList>
            <person name="Mohindra V."/>
            <person name="Chowdhury L.M."/>
            <person name="Lal K."/>
            <person name="Jena J.K."/>
        </authorList>
    </citation>
    <scope>NUCLEOTIDE SEQUENCE [LARGE SCALE GENOMIC DNA]</scope>
    <source>
        <strain evidence="16">CM1030</strain>
        <tissue evidence="16">Blood</tissue>
    </source>
</reference>
<keyword evidence="7" id="KW-0677">Repeat</keyword>
<dbReference type="SMART" id="SM00369">
    <property type="entry name" value="LRR_TYP"/>
    <property type="match status" value="15"/>
</dbReference>
<dbReference type="GO" id="GO:0045087">
    <property type="term" value="P:innate immune response"/>
    <property type="evidence" value="ECO:0007669"/>
    <property type="project" value="UniProtKB-KW"/>
</dbReference>
<keyword evidence="17" id="KW-1185">Reference proteome</keyword>
<dbReference type="PROSITE" id="PS51450">
    <property type="entry name" value="LRR"/>
    <property type="match status" value="3"/>
</dbReference>
<keyword evidence="9 14" id="KW-1133">Transmembrane helix</keyword>
<feature type="transmembrane region" description="Helical" evidence="14">
    <location>
        <begin position="696"/>
        <end position="716"/>
    </location>
</feature>
<dbReference type="AlphaFoldDB" id="A0ABD0R014"/>
<dbReference type="InterPro" id="IPR032675">
    <property type="entry name" value="LRR_dom_sf"/>
</dbReference>
<evidence type="ECO:0000256" key="2">
    <source>
        <dbReference type="ARBA" id="ARBA00009634"/>
    </source>
</evidence>
<proteinExistence type="inferred from homology"/>
<evidence type="ECO:0000256" key="3">
    <source>
        <dbReference type="ARBA" id="ARBA00022588"/>
    </source>
</evidence>
<dbReference type="SUPFAM" id="SSF52200">
    <property type="entry name" value="Toll/Interleukin receptor TIR domain"/>
    <property type="match status" value="1"/>
</dbReference>
<keyword evidence="11" id="KW-0675">Receptor</keyword>
<evidence type="ECO:0000256" key="5">
    <source>
        <dbReference type="ARBA" id="ARBA00022692"/>
    </source>
</evidence>
<dbReference type="SUPFAM" id="SSF52058">
    <property type="entry name" value="L domain-like"/>
    <property type="match status" value="2"/>
</dbReference>
<keyword evidence="12" id="KW-0325">Glycoprotein</keyword>
<dbReference type="InterPro" id="IPR001611">
    <property type="entry name" value="Leu-rich_rpt"/>
</dbReference>
<evidence type="ECO:0000256" key="6">
    <source>
        <dbReference type="ARBA" id="ARBA00022729"/>
    </source>
</evidence>
<evidence type="ECO:0000256" key="13">
    <source>
        <dbReference type="ARBA" id="ARBA00023198"/>
    </source>
</evidence>
<organism evidence="16 17">
    <name type="scientific">Cirrhinus mrigala</name>
    <name type="common">Mrigala</name>
    <dbReference type="NCBI Taxonomy" id="683832"/>
    <lineage>
        <taxon>Eukaryota</taxon>
        <taxon>Metazoa</taxon>
        <taxon>Chordata</taxon>
        <taxon>Craniata</taxon>
        <taxon>Vertebrata</taxon>
        <taxon>Euteleostomi</taxon>
        <taxon>Actinopterygii</taxon>
        <taxon>Neopterygii</taxon>
        <taxon>Teleostei</taxon>
        <taxon>Ostariophysi</taxon>
        <taxon>Cypriniformes</taxon>
        <taxon>Cyprinidae</taxon>
        <taxon>Labeoninae</taxon>
        <taxon>Labeonini</taxon>
        <taxon>Cirrhinus</taxon>
    </lineage>
</organism>
<evidence type="ECO:0000256" key="7">
    <source>
        <dbReference type="ARBA" id="ARBA00022737"/>
    </source>
</evidence>
<sequence>YRKIPSPLPHNIVNLDISYNYIHQIAKGDFNRLSNLIILNISHNRISEIQANALRDLPNLEELNMSNNKIKTVTAKMLGGLASLSQLRLDFNYLEMIENQTFATLSNLRLVNLTNNKLKHISKLHPLLQVPHLEELYLGKSGFRVFNSSDIPSAFVGLKKLDLSMNPLTAFRMTENIFPALEFLDLSTCFQTDTFDWFILDKSFLNTVKILNFSRNDVEKQLGYIMQSFPSVSWMALDGLKGIKLEMLLQKACFPSLRGLHLEDNQLPLLTDRMFQPCVHLNELHLRNNGVLKMYNSSFKHLVNLTELRIQKNHLTELNNTLQVLPKLQVLDLHLNNFEDFACSDFANLTQLQHLYLHRNRIVTIKPCVFKDLENLEELILNSNQILTVSDTFKYGPRNLRYLYLTNNKLSVIQNYTFSALVSLQMLQLADNQILNIEPHAFAGLINLADMHLASNKITEKTIGDHAVFAGTPNLQTIDLSCNYLVYETQQELKSPPFIRLSELRTLQINSQRRGLNYIPSNFLKGLKNLKVFYAGNLNIENLHVNTFNYTPNLSYLDLTANNLANSNALTSRLFQPISGLTKITLGRTHLKSLDFLVDANLSSLMILRASINDLQFINTTVIQSLPQLKVLDLQNNSFTCDCSNAWFIDWAVKNNKTQVLYLNRYECRYPLSLSGKSLAAFNTDSCNVNYDFLCFIYSFSIVILTLVISFVYHFLKWELVYAYYLFLAFLNDKKRKQTPNHTGFQYDAFISYNAQEEPWVLEELVPKLEDQHGLRLCLHHRDFQPGKAIIDNIVDAIYNSRKTVCLITHSYLKSVWCSHEIQVASFRLFDEQKDILVLVFLEDIPTHQLSPYYRMRKLVKKRTYLRRPKPGEDTRAFWQKLKIAIETKENMEDRKILSGKDEEDHI</sequence>
<keyword evidence="5 14" id="KW-0812">Transmembrane</keyword>
<accession>A0ABD0R014</accession>
<keyword evidence="4" id="KW-0433">Leucine-rich repeat</keyword>
<keyword evidence="6" id="KW-0732">Signal</keyword>
<dbReference type="Gene3D" id="3.40.50.10140">
    <property type="entry name" value="Toll/interleukin-1 receptor homology (TIR) domain"/>
    <property type="match status" value="1"/>
</dbReference>
<dbReference type="FunFam" id="3.40.50.10140:FF:000001">
    <property type="entry name" value="Toll-like receptor 2"/>
    <property type="match status" value="1"/>
</dbReference>
<keyword evidence="3" id="KW-0399">Innate immunity</keyword>
<evidence type="ECO:0000256" key="9">
    <source>
        <dbReference type="ARBA" id="ARBA00022989"/>
    </source>
</evidence>
<evidence type="ECO:0000313" key="16">
    <source>
        <dbReference type="EMBL" id="KAL0191792.1"/>
    </source>
</evidence>
<evidence type="ECO:0000259" key="15">
    <source>
        <dbReference type="PROSITE" id="PS50104"/>
    </source>
</evidence>
<name>A0ABD0R014_CIRMR</name>
<evidence type="ECO:0000313" key="17">
    <source>
        <dbReference type="Proteomes" id="UP001529510"/>
    </source>
</evidence>
<dbReference type="InterPro" id="IPR003591">
    <property type="entry name" value="Leu-rich_rpt_typical-subtyp"/>
</dbReference>
<dbReference type="InterPro" id="IPR000157">
    <property type="entry name" value="TIR_dom"/>
</dbReference>